<dbReference type="AlphaFoldDB" id="A0A809S6L0"/>
<dbReference type="GO" id="GO:0006508">
    <property type="term" value="P:proteolysis"/>
    <property type="evidence" value="ECO:0007669"/>
    <property type="project" value="UniProtKB-KW"/>
</dbReference>
<dbReference type="Pfam" id="PF17820">
    <property type="entry name" value="PDZ_6"/>
    <property type="match status" value="1"/>
</dbReference>
<dbReference type="InterPro" id="IPR004447">
    <property type="entry name" value="Peptidase_S41A"/>
</dbReference>
<feature type="domain" description="PDZ" evidence="6">
    <location>
        <begin position="104"/>
        <end position="170"/>
    </location>
</feature>
<proteinExistence type="inferred from homology"/>
<dbReference type="InterPro" id="IPR041489">
    <property type="entry name" value="PDZ_6"/>
</dbReference>
<dbReference type="PANTHER" id="PTHR32060:SF30">
    <property type="entry name" value="CARBOXY-TERMINAL PROCESSING PROTEASE CTPA"/>
    <property type="match status" value="1"/>
</dbReference>
<comment type="similarity">
    <text evidence="1 5">Belongs to the peptidase S41A family.</text>
</comment>
<dbReference type="PROSITE" id="PS50106">
    <property type="entry name" value="PDZ"/>
    <property type="match status" value="1"/>
</dbReference>
<dbReference type="InterPro" id="IPR029045">
    <property type="entry name" value="ClpP/crotonase-like_dom_sf"/>
</dbReference>
<dbReference type="InterPro" id="IPR036034">
    <property type="entry name" value="PDZ_sf"/>
</dbReference>
<dbReference type="GO" id="GO:0008236">
    <property type="term" value="F:serine-type peptidase activity"/>
    <property type="evidence" value="ECO:0007669"/>
    <property type="project" value="UniProtKB-KW"/>
</dbReference>
<name>A0A809S6L0_9BACT</name>
<dbReference type="InterPro" id="IPR005151">
    <property type="entry name" value="Tail-specific_protease"/>
</dbReference>
<dbReference type="Gene3D" id="2.30.42.10">
    <property type="match status" value="1"/>
</dbReference>
<sequence>MRALTKTLGVLLGLVALFAFGFTWRDLQQGRPPSVEAVQSLLTGKPQKTLVTARTMFVQAFDHIRTGYYKKVDSKELKYAGLGGLMNSLGDPHTQYLEPQIAKEFDLETRGKFVGIGARLQGDPLGARVDTVFEEGPARRGGVRAGDTIVGVDGKSVGGLPTTEIVKLIRGEAGTFVSLELIRKGVEKPFKVRLKREPVVTPSVEFKMIEGALIGYVSVISFSEPTTEQFANALSKLSAQQAKGFVIDLRGNPGGLLEVAVVMLEHFVNNKVVVKMKMRDGTEEVARTGKGRGIKVEKPVVVLIDGESASAAEIFAGVLKDYRLATLVGEHTYGKASVQAPVPLVDGALAKITIARYYLPSGLDISRKVDEDGQYVSGGLEPDVVVEFEPNGGTNPFGKPESDNQLRKAIEVLQSKIDSPTLVFEPWLRNSIRPAASERFWVV</sequence>
<dbReference type="InterPro" id="IPR001478">
    <property type="entry name" value="PDZ"/>
</dbReference>
<dbReference type="GO" id="GO:0030288">
    <property type="term" value="C:outer membrane-bounded periplasmic space"/>
    <property type="evidence" value="ECO:0007669"/>
    <property type="project" value="TreeGrafter"/>
</dbReference>
<dbReference type="NCBIfam" id="TIGR00225">
    <property type="entry name" value="prc"/>
    <property type="match status" value="1"/>
</dbReference>
<evidence type="ECO:0000256" key="1">
    <source>
        <dbReference type="ARBA" id="ARBA00009179"/>
    </source>
</evidence>
<dbReference type="Pfam" id="PF03572">
    <property type="entry name" value="Peptidase_S41"/>
    <property type="match status" value="1"/>
</dbReference>
<dbReference type="CDD" id="cd06782">
    <property type="entry name" value="cpPDZ_CPP-like"/>
    <property type="match status" value="1"/>
</dbReference>
<reference evidence="7" key="1">
    <citation type="journal article" name="DNA Res.">
        <title>The physiological potential of anammox bacteria as revealed by their core genome structure.</title>
        <authorList>
            <person name="Okubo T."/>
            <person name="Toyoda A."/>
            <person name="Fukuhara K."/>
            <person name="Uchiyama I."/>
            <person name="Harigaya Y."/>
            <person name="Kuroiwa M."/>
            <person name="Suzuki T."/>
            <person name="Murakami Y."/>
            <person name="Suwa Y."/>
            <person name="Takami H."/>
        </authorList>
    </citation>
    <scope>NUCLEOTIDE SEQUENCE</scope>
    <source>
        <strain evidence="7">317325-2</strain>
    </source>
</reference>
<dbReference type="GO" id="GO:0004175">
    <property type="term" value="F:endopeptidase activity"/>
    <property type="evidence" value="ECO:0007669"/>
    <property type="project" value="TreeGrafter"/>
</dbReference>
<evidence type="ECO:0000256" key="4">
    <source>
        <dbReference type="ARBA" id="ARBA00022825"/>
    </source>
</evidence>
<dbReference type="Gene3D" id="3.30.750.44">
    <property type="match status" value="1"/>
</dbReference>
<dbReference type="SUPFAM" id="SSF50156">
    <property type="entry name" value="PDZ domain-like"/>
    <property type="match status" value="1"/>
</dbReference>
<dbReference type="KEGG" id="npy:NPRO_23610"/>
<dbReference type="PANTHER" id="PTHR32060">
    <property type="entry name" value="TAIL-SPECIFIC PROTEASE"/>
    <property type="match status" value="1"/>
</dbReference>
<dbReference type="Gene3D" id="3.90.226.10">
    <property type="entry name" value="2-enoyl-CoA Hydratase, Chain A, domain 1"/>
    <property type="match status" value="1"/>
</dbReference>
<dbReference type="SMART" id="SM00228">
    <property type="entry name" value="PDZ"/>
    <property type="match status" value="1"/>
</dbReference>
<dbReference type="Proteomes" id="UP000662873">
    <property type="component" value="Chromosome"/>
</dbReference>
<gene>
    <name evidence="7" type="ORF">NPRO_23610</name>
</gene>
<dbReference type="CDD" id="cd07560">
    <property type="entry name" value="Peptidase_S41_CPP"/>
    <property type="match status" value="1"/>
</dbReference>
<accession>A0A809S6L0</accession>
<dbReference type="EMBL" id="AP021858">
    <property type="protein sequence ID" value="BBO24766.1"/>
    <property type="molecule type" value="Genomic_DNA"/>
</dbReference>
<organism evidence="7 8">
    <name type="scientific">Candidatus Nitrosymbiomonas proteolyticus</name>
    <dbReference type="NCBI Taxonomy" id="2608984"/>
    <lineage>
        <taxon>Bacteria</taxon>
        <taxon>Bacillati</taxon>
        <taxon>Armatimonadota</taxon>
        <taxon>Armatimonadota incertae sedis</taxon>
        <taxon>Candidatus Nitrosymbiomonas</taxon>
    </lineage>
</organism>
<evidence type="ECO:0000256" key="5">
    <source>
        <dbReference type="RuleBase" id="RU004404"/>
    </source>
</evidence>
<dbReference type="SUPFAM" id="SSF52096">
    <property type="entry name" value="ClpP/crotonase"/>
    <property type="match status" value="1"/>
</dbReference>
<keyword evidence="3 5" id="KW-0378">Hydrolase</keyword>
<protein>
    <submittedName>
        <fullName evidence="7">Peptidase S41 C-terminal processing protease</fullName>
    </submittedName>
</protein>
<keyword evidence="2 5" id="KW-0645">Protease</keyword>
<evidence type="ECO:0000256" key="2">
    <source>
        <dbReference type="ARBA" id="ARBA00022670"/>
    </source>
</evidence>
<evidence type="ECO:0000259" key="6">
    <source>
        <dbReference type="PROSITE" id="PS50106"/>
    </source>
</evidence>
<dbReference type="SMART" id="SM00245">
    <property type="entry name" value="TSPc"/>
    <property type="match status" value="1"/>
</dbReference>
<evidence type="ECO:0000256" key="3">
    <source>
        <dbReference type="ARBA" id="ARBA00022801"/>
    </source>
</evidence>
<evidence type="ECO:0000313" key="8">
    <source>
        <dbReference type="Proteomes" id="UP000662873"/>
    </source>
</evidence>
<dbReference type="GO" id="GO:0007165">
    <property type="term" value="P:signal transduction"/>
    <property type="evidence" value="ECO:0007669"/>
    <property type="project" value="TreeGrafter"/>
</dbReference>
<evidence type="ECO:0000313" key="7">
    <source>
        <dbReference type="EMBL" id="BBO24766.1"/>
    </source>
</evidence>
<keyword evidence="4 5" id="KW-0720">Serine protease</keyword>